<protein>
    <submittedName>
        <fullName evidence="1">Uncharacterized protein</fullName>
    </submittedName>
</protein>
<accession>A0A820C906</accession>
<comment type="caution">
    <text evidence="1">The sequence shown here is derived from an EMBL/GenBank/DDBJ whole genome shotgun (WGS) entry which is preliminary data.</text>
</comment>
<reference evidence="1" key="1">
    <citation type="submission" date="2021-02" db="EMBL/GenBank/DDBJ databases">
        <authorList>
            <person name="Nowell W R."/>
        </authorList>
    </citation>
    <scope>NUCLEOTIDE SEQUENCE</scope>
</reference>
<evidence type="ECO:0000313" key="1">
    <source>
        <dbReference type="EMBL" id="CAF4210121.1"/>
    </source>
</evidence>
<dbReference type="Proteomes" id="UP000663868">
    <property type="component" value="Unassembled WGS sequence"/>
</dbReference>
<evidence type="ECO:0000313" key="2">
    <source>
        <dbReference type="Proteomes" id="UP000663868"/>
    </source>
</evidence>
<feature type="non-terminal residue" evidence="1">
    <location>
        <position position="15"/>
    </location>
</feature>
<gene>
    <name evidence="1" type="ORF">KXQ929_LOCUS40603</name>
</gene>
<name>A0A820C906_9BILA</name>
<organism evidence="1 2">
    <name type="scientific">Adineta steineri</name>
    <dbReference type="NCBI Taxonomy" id="433720"/>
    <lineage>
        <taxon>Eukaryota</taxon>
        <taxon>Metazoa</taxon>
        <taxon>Spiralia</taxon>
        <taxon>Gnathifera</taxon>
        <taxon>Rotifera</taxon>
        <taxon>Eurotatoria</taxon>
        <taxon>Bdelloidea</taxon>
        <taxon>Adinetida</taxon>
        <taxon>Adinetidae</taxon>
        <taxon>Adineta</taxon>
    </lineage>
</organism>
<sequence>MRKPILFTIIAAILV</sequence>
<dbReference type="EMBL" id="CAJOBB010008530">
    <property type="protein sequence ID" value="CAF4210121.1"/>
    <property type="molecule type" value="Genomic_DNA"/>
</dbReference>
<proteinExistence type="predicted"/>